<accession>A0A0K2VGC1</accession>
<dbReference type="AlphaFoldDB" id="A0A0K2VGC1"/>
<sequence>MVRYFDGIDVSGVQMYDCNVVLLLSSLTGETSVSTVQRFDQSKMPGCQLITLCILQ</sequence>
<protein>
    <submittedName>
        <fullName evidence="1">Uncharacterized protein</fullName>
    </submittedName>
</protein>
<name>A0A0K2VGC1_LEPSM</name>
<proteinExistence type="predicted"/>
<dbReference type="EMBL" id="HACA01032049">
    <property type="protein sequence ID" value="CDW49410.1"/>
    <property type="molecule type" value="Transcribed_RNA"/>
</dbReference>
<reference evidence="1" key="1">
    <citation type="submission" date="2014-05" db="EMBL/GenBank/DDBJ databases">
        <authorList>
            <person name="Chronopoulou M."/>
        </authorList>
    </citation>
    <scope>NUCLEOTIDE SEQUENCE</scope>
    <source>
        <tissue evidence="1">Whole organism</tissue>
    </source>
</reference>
<evidence type="ECO:0000313" key="1">
    <source>
        <dbReference type="EMBL" id="CDW49410.1"/>
    </source>
</evidence>
<organism evidence="1">
    <name type="scientific">Lepeophtheirus salmonis</name>
    <name type="common">Salmon louse</name>
    <name type="synonym">Caligus salmonis</name>
    <dbReference type="NCBI Taxonomy" id="72036"/>
    <lineage>
        <taxon>Eukaryota</taxon>
        <taxon>Metazoa</taxon>
        <taxon>Ecdysozoa</taxon>
        <taxon>Arthropoda</taxon>
        <taxon>Crustacea</taxon>
        <taxon>Multicrustacea</taxon>
        <taxon>Hexanauplia</taxon>
        <taxon>Copepoda</taxon>
        <taxon>Siphonostomatoida</taxon>
        <taxon>Caligidae</taxon>
        <taxon>Lepeophtheirus</taxon>
    </lineage>
</organism>